<dbReference type="Proteomes" id="UP001500124">
    <property type="component" value="Unassembled WGS sequence"/>
</dbReference>
<proteinExistence type="predicted"/>
<protein>
    <recommendedName>
        <fullName evidence="3">DUF3558 domain-containing protein</fullName>
    </recommendedName>
</protein>
<comment type="caution">
    <text evidence="1">The sequence shown here is derived from an EMBL/GenBank/DDBJ whole genome shotgun (WGS) entry which is preliminary data.</text>
</comment>
<accession>A0ABP9K5W8</accession>
<evidence type="ECO:0008006" key="3">
    <source>
        <dbReference type="Google" id="ProtNLM"/>
    </source>
</evidence>
<keyword evidence="2" id="KW-1185">Reference proteome</keyword>
<dbReference type="EMBL" id="BAABKC010000029">
    <property type="protein sequence ID" value="GAA5052009.1"/>
    <property type="molecule type" value="Genomic_DNA"/>
</dbReference>
<name>A0ABP9K5W8_9ACTN</name>
<gene>
    <name evidence="1" type="ORF">GCM10023336_21150</name>
</gene>
<reference evidence="2" key="1">
    <citation type="journal article" date="2019" name="Int. J. Syst. Evol. Microbiol.">
        <title>The Global Catalogue of Microorganisms (GCM) 10K type strain sequencing project: providing services to taxonomists for standard genome sequencing and annotation.</title>
        <authorList>
            <consortium name="The Broad Institute Genomics Platform"/>
            <consortium name="The Broad Institute Genome Sequencing Center for Infectious Disease"/>
            <person name="Wu L."/>
            <person name="Ma J."/>
        </authorList>
    </citation>
    <scope>NUCLEOTIDE SEQUENCE [LARGE SCALE GENOMIC DNA]</scope>
    <source>
        <strain evidence="2">JCM 18410</strain>
    </source>
</reference>
<evidence type="ECO:0000313" key="1">
    <source>
        <dbReference type="EMBL" id="GAA5052009.1"/>
    </source>
</evidence>
<sequence length="160" mass="16883">MGLALSGCSAGEKKNYTVPQELCGAKVTPGLTSALLPAGDKLRVEPSQSGGPSPRQFCDVLVDGNIELKVEGGWQPSGTTAQQAASKALTFETRSTEGGRFALSDDKAFTVVDCANAEHKAGRFSFEVAISHPDGDIGEKTQRFLAAFSESYAKKLPCRN</sequence>
<evidence type="ECO:0000313" key="2">
    <source>
        <dbReference type="Proteomes" id="UP001500124"/>
    </source>
</evidence>
<organism evidence="1 2">
    <name type="scientific">Streptomyces similanensis</name>
    <dbReference type="NCBI Taxonomy" id="1274988"/>
    <lineage>
        <taxon>Bacteria</taxon>
        <taxon>Bacillati</taxon>
        <taxon>Actinomycetota</taxon>
        <taxon>Actinomycetes</taxon>
        <taxon>Kitasatosporales</taxon>
        <taxon>Streptomycetaceae</taxon>
        <taxon>Streptomyces</taxon>
    </lineage>
</organism>